<evidence type="ECO:0000256" key="4">
    <source>
        <dbReference type="ARBA" id="ARBA00022737"/>
    </source>
</evidence>
<evidence type="ECO:0000256" key="1">
    <source>
        <dbReference type="ARBA" id="ARBA00005753"/>
    </source>
</evidence>
<dbReference type="SUPFAM" id="SSF51206">
    <property type="entry name" value="cAMP-binding domain-like"/>
    <property type="match status" value="2"/>
</dbReference>
<feature type="binding site" evidence="8">
    <location>
        <position position="204"/>
    </location>
    <ligand>
        <name>3',5'-cyclic AMP</name>
        <dbReference type="ChEBI" id="CHEBI:58165"/>
        <label>1</label>
    </ligand>
</feature>
<dbReference type="Pfam" id="PF02197">
    <property type="entry name" value="RIIa"/>
    <property type="match status" value="1"/>
</dbReference>
<sequence>MRTMNDGRNFRIDIPAGLTEMLRDFTVAVLQRRPTDLLQFAVEYFGNELQERRRIERPVPMYVVVDEDQEAAEPDPSDFQPINRKNHYARRHSVSAERYDPEADDDDDDVRVIHPKSDEKRRRLIDAVQDILIFRCLETEQMGDVIDAMFERRVAPGEHVITQGDDGDNFYVIESGTYDVFVTSPGASTPSKIHQFAEHGSFGELALMYNMPRSATVVALNGGTLWAMDRASFRRIILKSAFKKRKMYEQLLQSLPMLDALEPYERMNLADALSSRTFAAGACIIRQGDDADGLYFVERGRVRVTLSHDGGATEEEVVSDAPTTYFGEMALVENQPRSASVYAADDEGEDVRVAFLERDSFERLLGPCLDIMKRNMETYQKST</sequence>
<keyword evidence="5 8" id="KW-0547">Nucleotide-binding</keyword>
<dbReference type="InterPro" id="IPR018488">
    <property type="entry name" value="cNMP-bd_CS"/>
</dbReference>
<dbReference type="GO" id="GO:0004862">
    <property type="term" value="F:cAMP-dependent protein kinase inhibitor activity"/>
    <property type="evidence" value="ECO:0007669"/>
    <property type="project" value="TreeGrafter"/>
</dbReference>
<keyword evidence="3 8" id="KW-0116">cAMP-binding</keyword>
<dbReference type="Pfam" id="PF00027">
    <property type="entry name" value="cNMP_binding"/>
    <property type="match status" value="2"/>
</dbReference>
<reference evidence="11" key="1">
    <citation type="journal article" date="2023" name="Mol. Biol. Evol.">
        <title>Third-Generation Sequencing Reveals the Adaptive Role of the Epigenome in Three Deep-Sea Polychaetes.</title>
        <authorList>
            <person name="Perez M."/>
            <person name="Aroh O."/>
            <person name="Sun Y."/>
            <person name="Lan Y."/>
            <person name="Juniper S.K."/>
            <person name="Young C.R."/>
            <person name="Angers B."/>
            <person name="Qian P.Y."/>
        </authorList>
    </citation>
    <scope>NUCLEOTIDE SEQUENCE</scope>
    <source>
        <strain evidence="11">R07B-5</strain>
    </source>
</reference>
<keyword evidence="12" id="KW-1185">Reference proteome</keyword>
<dbReference type="GO" id="GO:0034236">
    <property type="term" value="F:protein kinase A catalytic subunit binding"/>
    <property type="evidence" value="ECO:0007669"/>
    <property type="project" value="TreeGrafter"/>
</dbReference>
<dbReference type="EMBL" id="JAODUO010000482">
    <property type="protein sequence ID" value="KAK2179579.1"/>
    <property type="molecule type" value="Genomic_DNA"/>
</dbReference>
<dbReference type="CDD" id="cd00038">
    <property type="entry name" value="CAP_ED"/>
    <property type="match status" value="2"/>
</dbReference>
<dbReference type="InterPro" id="IPR003117">
    <property type="entry name" value="cAMP_dep_PK_reg_su_I/II_a/b"/>
</dbReference>
<dbReference type="PANTHER" id="PTHR11635:SF152">
    <property type="entry name" value="CAMP-DEPENDENT PROTEIN KINASE TYPE I REGULATORY SUBUNIT-RELATED"/>
    <property type="match status" value="1"/>
</dbReference>
<feature type="compositionally biased region" description="Basic residues" evidence="9">
    <location>
        <begin position="84"/>
        <end position="93"/>
    </location>
</feature>
<dbReference type="FunFam" id="2.60.120.10:FF:000108">
    <property type="entry name" value="cAMP-dependent protein kinase type II regulatory subunit"/>
    <property type="match status" value="1"/>
</dbReference>
<dbReference type="SMART" id="SM00394">
    <property type="entry name" value="RIIa"/>
    <property type="match status" value="1"/>
</dbReference>
<dbReference type="FunFam" id="2.60.120.10:FF:000017">
    <property type="entry name" value="cAMP-dependent protein kinase type II regulatory subunit"/>
    <property type="match status" value="1"/>
</dbReference>
<dbReference type="Gene3D" id="1.20.890.10">
    <property type="entry name" value="cAMP-dependent protein kinase regulatory subunit, dimerization-anchoring domain"/>
    <property type="match status" value="1"/>
</dbReference>
<evidence type="ECO:0000256" key="2">
    <source>
        <dbReference type="ARBA" id="ARBA00022553"/>
    </source>
</evidence>
<dbReference type="SUPFAM" id="SSF47391">
    <property type="entry name" value="Dimerization-anchoring domain of cAMP-dependent PK regulatory subunit"/>
    <property type="match status" value="1"/>
</dbReference>
<organism evidence="11 12">
    <name type="scientific">Ridgeia piscesae</name>
    <name type="common">Tubeworm</name>
    <dbReference type="NCBI Taxonomy" id="27915"/>
    <lineage>
        <taxon>Eukaryota</taxon>
        <taxon>Metazoa</taxon>
        <taxon>Spiralia</taxon>
        <taxon>Lophotrochozoa</taxon>
        <taxon>Annelida</taxon>
        <taxon>Polychaeta</taxon>
        <taxon>Sedentaria</taxon>
        <taxon>Canalipalpata</taxon>
        <taxon>Sabellida</taxon>
        <taxon>Siboglinidae</taxon>
        <taxon>Ridgeia</taxon>
    </lineage>
</organism>
<comment type="caution">
    <text evidence="11">The sequence shown here is derived from an EMBL/GenBank/DDBJ whole genome shotgun (WGS) entry which is preliminary data.</text>
</comment>
<dbReference type="GO" id="GO:0005952">
    <property type="term" value="C:cAMP-dependent protein kinase complex"/>
    <property type="evidence" value="ECO:0007669"/>
    <property type="project" value="InterPro"/>
</dbReference>
<dbReference type="PROSITE" id="PS00889">
    <property type="entry name" value="CNMP_BINDING_2"/>
    <property type="match status" value="2"/>
</dbReference>
<dbReference type="InterPro" id="IPR014710">
    <property type="entry name" value="RmlC-like_jellyroll"/>
</dbReference>
<proteinExistence type="inferred from homology"/>
<dbReference type="PANTHER" id="PTHR11635">
    <property type="entry name" value="CAMP-DEPENDENT PROTEIN KINASE REGULATORY CHAIN"/>
    <property type="match status" value="1"/>
</dbReference>
<feature type="binding site" evidence="8">
    <location>
        <position position="337"/>
    </location>
    <ligand>
        <name>3',5'-cyclic AMP</name>
        <dbReference type="ChEBI" id="CHEBI:58165"/>
        <label>2</label>
    </ligand>
</feature>
<accession>A0AAD9KYB3</accession>
<feature type="binding site" evidence="8">
    <location>
        <position position="328"/>
    </location>
    <ligand>
        <name>3',5'-cyclic AMP</name>
        <dbReference type="ChEBI" id="CHEBI:58165"/>
        <label>2</label>
    </ligand>
</feature>
<protein>
    <recommendedName>
        <fullName evidence="7">cAMP-dependent protein kinase type II regulatory subunit</fullName>
    </recommendedName>
</protein>
<dbReference type="InterPro" id="IPR018490">
    <property type="entry name" value="cNMP-bd_dom_sf"/>
</dbReference>
<keyword evidence="4" id="KW-0677">Repeat</keyword>
<dbReference type="Gene3D" id="2.60.120.10">
    <property type="entry name" value="Jelly Rolls"/>
    <property type="match status" value="2"/>
</dbReference>
<feature type="domain" description="Cyclic nucleotide-binding" evidence="10">
    <location>
        <begin position="133"/>
        <end position="254"/>
    </location>
</feature>
<name>A0AAD9KYB3_RIDPI</name>
<dbReference type="Proteomes" id="UP001209878">
    <property type="component" value="Unassembled WGS sequence"/>
</dbReference>
<feature type="domain" description="Cyclic nucleotide-binding" evidence="10">
    <location>
        <begin position="257"/>
        <end position="382"/>
    </location>
</feature>
<keyword evidence="2" id="KW-0597">Phosphoprotein</keyword>
<dbReference type="CDD" id="cd12099">
    <property type="entry name" value="DD_RII_PKA"/>
    <property type="match status" value="1"/>
</dbReference>
<dbReference type="InterPro" id="IPR050503">
    <property type="entry name" value="cAMP-dep_PK_reg_su-like"/>
</dbReference>
<evidence type="ECO:0000256" key="5">
    <source>
        <dbReference type="ARBA" id="ARBA00022741"/>
    </source>
</evidence>
<dbReference type="PROSITE" id="PS50042">
    <property type="entry name" value="CNMP_BINDING_3"/>
    <property type="match status" value="2"/>
</dbReference>
<dbReference type="SMART" id="SM00100">
    <property type="entry name" value="cNMP"/>
    <property type="match status" value="2"/>
</dbReference>
<comment type="similarity">
    <text evidence="1">Belongs to the cAMP-dependent kinase regulatory chain family.</text>
</comment>
<feature type="binding site" evidence="8">
    <location>
        <position position="213"/>
    </location>
    <ligand>
        <name>3',5'-cyclic AMP</name>
        <dbReference type="ChEBI" id="CHEBI:58165"/>
        <label>1</label>
    </ligand>
</feature>
<evidence type="ECO:0000256" key="9">
    <source>
        <dbReference type="SAM" id="MobiDB-lite"/>
    </source>
</evidence>
<dbReference type="GO" id="GO:0005829">
    <property type="term" value="C:cytosol"/>
    <property type="evidence" value="ECO:0007669"/>
    <property type="project" value="TreeGrafter"/>
</dbReference>
<gene>
    <name evidence="11" type="ORF">NP493_482g01022</name>
</gene>
<dbReference type="AlphaFoldDB" id="A0AAD9KYB3"/>
<dbReference type="PIRSF" id="PIRSF000548">
    <property type="entry name" value="PK_regulatory"/>
    <property type="match status" value="1"/>
</dbReference>
<evidence type="ECO:0000256" key="7">
    <source>
        <dbReference type="ARBA" id="ARBA00067959"/>
    </source>
</evidence>
<feature type="region of interest" description="Disordered" evidence="9">
    <location>
        <begin position="70"/>
        <end position="111"/>
    </location>
</feature>
<evidence type="ECO:0000313" key="11">
    <source>
        <dbReference type="EMBL" id="KAK2179579.1"/>
    </source>
</evidence>
<dbReference type="GO" id="GO:0030552">
    <property type="term" value="F:cAMP binding"/>
    <property type="evidence" value="ECO:0007669"/>
    <property type="project" value="UniProtKB-KW"/>
</dbReference>
<dbReference type="PRINTS" id="PR00103">
    <property type="entry name" value="CAMPKINASE"/>
</dbReference>
<keyword evidence="6 8" id="KW-0114">cAMP</keyword>
<evidence type="ECO:0000256" key="3">
    <source>
        <dbReference type="ARBA" id="ARBA00022566"/>
    </source>
</evidence>
<evidence type="ECO:0000313" key="12">
    <source>
        <dbReference type="Proteomes" id="UP001209878"/>
    </source>
</evidence>
<dbReference type="InterPro" id="IPR000595">
    <property type="entry name" value="cNMP-bd_dom"/>
</dbReference>
<dbReference type="InterPro" id="IPR012198">
    <property type="entry name" value="cAMP_dep_PK_reg_su"/>
</dbReference>
<dbReference type="PROSITE" id="PS00888">
    <property type="entry name" value="CNMP_BINDING_1"/>
    <property type="match status" value="2"/>
</dbReference>
<evidence type="ECO:0000256" key="8">
    <source>
        <dbReference type="PIRSR" id="PIRSR000548-1"/>
    </source>
</evidence>
<evidence type="ECO:0000256" key="6">
    <source>
        <dbReference type="ARBA" id="ARBA00023149"/>
    </source>
</evidence>
<evidence type="ECO:0000259" key="10">
    <source>
        <dbReference type="PROSITE" id="PS50042"/>
    </source>
</evidence>